<protein>
    <submittedName>
        <fullName evidence="2">Uncharacterized protein</fullName>
    </submittedName>
</protein>
<proteinExistence type="predicted"/>
<evidence type="ECO:0000313" key="2">
    <source>
        <dbReference type="EMBL" id="VFU44575.1"/>
    </source>
</evidence>
<organism evidence="2">
    <name type="scientific">Salix viminalis</name>
    <name type="common">Common osier</name>
    <name type="synonym">Basket willow</name>
    <dbReference type="NCBI Taxonomy" id="40686"/>
    <lineage>
        <taxon>Eukaryota</taxon>
        <taxon>Viridiplantae</taxon>
        <taxon>Streptophyta</taxon>
        <taxon>Embryophyta</taxon>
        <taxon>Tracheophyta</taxon>
        <taxon>Spermatophyta</taxon>
        <taxon>Magnoliopsida</taxon>
        <taxon>eudicotyledons</taxon>
        <taxon>Gunneridae</taxon>
        <taxon>Pentapetalae</taxon>
        <taxon>rosids</taxon>
        <taxon>fabids</taxon>
        <taxon>Malpighiales</taxon>
        <taxon>Salicaceae</taxon>
        <taxon>Saliceae</taxon>
        <taxon>Salix</taxon>
    </lineage>
</organism>
<name>A0A6N2LW27_SALVM</name>
<gene>
    <name evidence="2" type="ORF">SVIM_LOCUS274603</name>
</gene>
<evidence type="ECO:0000256" key="1">
    <source>
        <dbReference type="SAM" id="MobiDB-lite"/>
    </source>
</evidence>
<dbReference type="EMBL" id="CAADRP010001604">
    <property type="protein sequence ID" value="VFU44575.1"/>
    <property type="molecule type" value="Genomic_DNA"/>
</dbReference>
<feature type="region of interest" description="Disordered" evidence="1">
    <location>
        <begin position="1"/>
        <end position="22"/>
    </location>
</feature>
<sequence>MFPTSAPRLSQGLRPSPMAPRNCLHLSEFEPETSWGAHPRAPGQPPGNRRRLFTKSTIEKALGAFEGEEEFTSLTLEDMDKLLLAARLCCH</sequence>
<accession>A0A6N2LW27</accession>
<reference evidence="2" key="1">
    <citation type="submission" date="2019-03" db="EMBL/GenBank/DDBJ databases">
        <authorList>
            <person name="Mank J."/>
            <person name="Almeida P."/>
        </authorList>
    </citation>
    <scope>NUCLEOTIDE SEQUENCE</scope>
    <source>
        <strain evidence="2">78183</strain>
    </source>
</reference>
<dbReference type="AlphaFoldDB" id="A0A6N2LW27"/>